<dbReference type="InterPro" id="IPR051085">
    <property type="entry name" value="MB_O-acyltransferase"/>
</dbReference>
<evidence type="ECO:0000313" key="13">
    <source>
        <dbReference type="EMBL" id="MBB5211852.1"/>
    </source>
</evidence>
<dbReference type="EMBL" id="CP047491">
    <property type="protein sequence ID" value="QHQ40560.1"/>
    <property type="molecule type" value="Genomic_DNA"/>
</dbReference>
<keyword evidence="6 11" id="KW-0812">Transmembrane</keyword>
<comment type="pathway">
    <text evidence="2 11">Glycan biosynthesis; alginate biosynthesis.</text>
</comment>
<evidence type="ECO:0000256" key="5">
    <source>
        <dbReference type="ARBA" id="ARBA00022679"/>
    </source>
</evidence>
<comment type="subcellular location">
    <subcellularLocation>
        <location evidence="11">Cell inner membrane</location>
    </subcellularLocation>
    <subcellularLocation>
        <location evidence="1">Cell membrane</location>
        <topology evidence="1">Multi-pass membrane protein</topology>
    </subcellularLocation>
</comment>
<dbReference type="OrthoDB" id="139172at2"/>
<feature type="transmembrane region" description="Helical" evidence="12">
    <location>
        <begin position="475"/>
        <end position="494"/>
    </location>
</feature>
<dbReference type="InterPro" id="IPR028362">
    <property type="entry name" value="AlgI"/>
</dbReference>
<dbReference type="GO" id="GO:0005886">
    <property type="term" value="C:plasma membrane"/>
    <property type="evidence" value="ECO:0007669"/>
    <property type="project" value="UniProtKB-SubCell"/>
</dbReference>
<dbReference type="PANTHER" id="PTHR13285:SF23">
    <property type="entry name" value="TEICHOIC ACID D-ALANYLTRANSFERASE"/>
    <property type="match status" value="1"/>
</dbReference>
<feature type="transmembrane region" description="Helical" evidence="12">
    <location>
        <begin position="308"/>
        <end position="324"/>
    </location>
</feature>
<dbReference type="PIRSF" id="PIRSF500217">
    <property type="entry name" value="AlgI"/>
    <property type="match status" value="1"/>
</dbReference>
<evidence type="ECO:0000313" key="16">
    <source>
        <dbReference type="Proteomes" id="UP000563601"/>
    </source>
</evidence>
<name>A0A6P1TG95_9GAMM</name>
<keyword evidence="11" id="KW-0997">Cell inner membrane</keyword>
<feature type="transmembrane region" description="Helical" evidence="12">
    <location>
        <begin position="6"/>
        <end position="23"/>
    </location>
</feature>
<dbReference type="Pfam" id="PF03062">
    <property type="entry name" value="MBOAT"/>
    <property type="match status" value="1"/>
</dbReference>
<dbReference type="EC" id="2.3.1.-" evidence="11"/>
<accession>A0A6P1TG95</accession>
<organism evidence="13 16">
    <name type="scientific">Microbulbifer hydrolyticus</name>
    <dbReference type="NCBI Taxonomy" id="48074"/>
    <lineage>
        <taxon>Bacteria</taxon>
        <taxon>Pseudomonadati</taxon>
        <taxon>Pseudomonadota</taxon>
        <taxon>Gammaproteobacteria</taxon>
        <taxon>Cellvibrionales</taxon>
        <taxon>Microbulbiferaceae</taxon>
        <taxon>Microbulbifer</taxon>
    </lineage>
</organism>
<evidence type="ECO:0000256" key="1">
    <source>
        <dbReference type="ARBA" id="ARBA00004651"/>
    </source>
</evidence>
<dbReference type="GO" id="GO:0016746">
    <property type="term" value="F:acyltransferase activity"/>
    <property type="evidence" value="ECO:0007669"/>
    <property type="project" value="UniProtKB-KW"/>
</dbReference>
<keyword evidence="15" id="KW-1185">Reference proteome</keyword>
<dbReference type="RefSeq" id="WP_161859851.1">
    <property type="nucleotide sequence ID" value="NZ_CP047491.1"/>
</dbReference>
<evidence type="ECO:0000256" key="3">
    <source>
        <dbReference type="ARBA" id="ARBA00010323"/>
    </source>
</evidence>
<evidence type="ECO:0000256" key="12">
    <source>
        <dbReference type="SAM" id="Phobius"/>
    </source>
</evidence>
<reference evidence="13 16" key="2">
    <citation type="submission" date="2020-08" db="EMBL/GenBank/DDBJ databases">
        <title>Genomic Encyclopedia of Type Strains, Phase IV (KMG-IV): sequencing the most valuable type-strain genomes for metagenomic binning, comparative biology and taxonomic classification.</title>
        <authorList>
            <person name="Goeker M."/>
        </authorList>
    </citation>
    <scope>NUCLEOTIDE SEQUENCE [LARGE SCALE GENOMIC DNA]</scope>
    <source>
        <strain evidence="13 16">DSM 11525</strain>
    </source>
</reference>
<comment type="similarity">
    <text evidence="3 11">Belongs to the membrane-bound acyltransferase family.</text>
</comment>
<dbReference type="PANTHER" id="PTHR13285">
    <property type="entry name" value="ACYLTRANSFERASE"/>
    <property type="match status" value="1"/>
</dbReference>
<dbReference type="Proteomes" id="UP000563601">
    <property type="component" value="Unassembled WGS sequence"/>
</dbReference>
<evidence type="ECO:0000313" key="15">
    <source>
        <dbReference type="Proteomes" id="UP000464675"/>
    </source>
</evidence>
<keyword evidence="9 11" id="KW-0472">Membrane</keyword>
<dbReference type="EMBL" id="JACHHR010000002">
    <property type="protein sequence ID" value="MBB5211852.1"/>
    <property type="molecule type" value="Genomic_DNA"/>
</dbReference>
<evidence type="ECO:0000256" key="6">
    <source>
        <dbReference type="ARBA" id="ARBA00022692"/>
    </source>
</evidence>
<evidence type="ECO:0000256" key="8">
    <source>
        <dbReference type="ARBA" id="ARBA00022989"/>
    </source>
</evidence>
<reference evidence="14 15" key="1">
    <citation type="submission" date="2020-01" db="EMBL/GenBank/DDBJ databases">
        <title>The possibility of degradation of plastic by Microbulbifer hydrolyticus IRE-31.</title>
        <authorList>
            <person name="Liu L."/>
        </authorList>
    </citation>
    <scope>NUCLEOTIDE SEQUENCE [LARGE SCALE GENOMIC DNA]</scope>
    <source>
        <strain evidence="14 15">IRE-31</strain>
    </source>
</reference>
<keyword evidence="5 11" id="KW-0808">Transferase</keyword>
<evidence type="ECO:0000256" key="10">
    <source>
        <dbReference type="ARBA" id="ARBA00023315"/>
    </source>
</evidence>
<dbReference type="Proteomes" id="UP000464675">
    <property type="component" value="Chromosome"/>
</dbReference>
<proteinExistence type="inferred from homology"/>
<evidence type="ECO:0000313" key="14">
    <source>
        <dbReference type="EMBL" id="QHQ40560.1"/>
    </source>
</evidence>
<evidence type="ECO:0000256" key="2">
    <source>
        <dbReference type="ARBA" id="ARBA00005182"/>
    </source>
</evidence>
<evidence type="ECO:0000256" key="11">
    <source>
        <dbReference type="PIRNR" id="PIRNR016636"/>
    </source>
</evidence>
<dbReference type="GO" id="GO:0042121">
    <property type="term" value="P:alginic acid biosynthetic process"/>
    <property type="evidence" value="ECO:0007669"/>
    <property type="project" value="UniProtKB-UniRule"/>
</dbReference>
<keyword evidence="10 11" id="KW-0012">Acyltransferase</keyword>
<feature type="transmembrane region" description="Helical" evidence="12">
    <location>
        <begin position="51"/>
        <end position="66"/>
    </location>
</feature>
<dbReference type="PIRSF" id="PIRSF016636">
    <property type="entry name" value="AlgI_DltB"/>
    <property type="match status" value="1"/>
</dbReference>
<feature type="transmembrane region" description="Helical" evidence="12">
    <location>
        <begin position="396"/>
        <end position="422"/>
    </location>
</feature>
<gene>
    <name evidence="14" type="ORF">GTQ55_17300</name>
    <name evidence="13" type="ORF">HNQ53_002070</name>
</gene>
<keyword evidence="4 11" id="KW-1003">Cell membrane</keyword>
<evidence type="ECO:0000256" key="7">
    <source>
        <dbReference type="ARBA" id="ARBA00022841"/>
    </source>
</evidence>
<sequence length="549" mass="61063">MLFNSIPFILVFLPAVLIGYYVLRYFSLFRVSLGWLAVASLFFYAWWNPKYLLLLLTSIVLNFYLGKSIANSRYKRPLLIIGISGNLAAIAVYKYLGFFASTVAQLTGAEIAVPELLLPLAISFFTFQQIAYLVDTYRTGYAEEMFDRYLLFVSFFPQLIAGPIVHHKEVAHQFSLLSVRAGRIDQVSTGLFLFSIGLAKKVLIADNLAPFANPVFSAVDSGATPTFLEAWGGLSAYTFQLYFDFSGYADMAVGLAKLFGIDLPINFNSPYKSRSIIEFWRRWHMTLSHFLRDYLYIPLGGSRRGSRSLNLLATMLLGGLWHGAGWNFIIWGGLHGAFLIVNHQWLLLKTLIRSNLRVAYGGSFTENSAGSPAEKSSQPTHESVNRVARARTWYPSYLGTLFSATPGVIATFLAVSVAWAFFRAETIDGAISMLRGIFGLQGLVIPEKIYQIAPGFFSSFANASPGLALGSFPHIKGFAVIFIAMLLAFFAPNSNELAQWIRGRPGEPYQSQTRILLGLIAMTITGILFVVSLKIISTVPDSEFLYFNF</sequence>
<feature type="transmembrane region" description="Helical" evidence="12">
    <location>
        <begin position="78"/>
        <end position="96"/>
    </location>
</feature>
<protein>
    <recommendedName>
        <fullName evidence="11">Probable alginate O-acetylase</fullName>
        <ecNumber evidence="11">2.3.1.-</ecNumber>
    </recommendedName>
</protein>
<dbReference type="AlphaFoldDB" id="A0A6P1TG95"/>
<dbReference type="InterPro" id="IPR024194">
    <property type="entry name" value="Ac/AlaTfrase_AlgI/DltB"/>
</dbReference>
<dbReference type="InterPro" id="IPR004299">
    <property type="entry name" value="MBOAT_fam"/>
</dbReference>
<feature type="transmembrane region" description="Helical" evidence="12">
    <location>
        <begin position="116"/>
        <end position="134"/>
    </location>
</feature>
<evidence type="ECO:0000256" key="9">
    <source>
        <dbReference type="ARBA" id="ARBA00023136"/>
    </source>
</evidence>
<evidence type="ECO:0000256" key="4">
    <source>
        <dbReference type="ARBA" id="ARBA00022475"/>
    </source>
</evidence>
<keyword evidence="7 11" id="KW-0016">Alginate biosynthesis</keyword>
<keyword evidence="8 12" id="KW-1133">Transmembrane helix</keyword>
<feature type="transmembrane region" description="Helical" evidence="12">
    <location>
        <begin position="515"/>
        <end position="536"/>
    </location>
</feature>